<organism evidence="1 2">
    <name type="scientific">Pyropia yezoensis</name>
    <name type="common">Susabi-nori</name>
    <name type="synonym">Porphyra yezoensis</name>
    <dbReference type="NCBI Taxonomy" id="2788"/>
    <lineage>
        <taxon>Eukaryota</taxon>
        <taxon>Rhodophyta</taxon>
        <taxon>Bangiophyceae</taxon>
        <taxon>Bangiales</taxon>
        <taxon>Bangiaceae</taxon>
        <taxon>Pyropia</taxon>
    </lineage>
</organism>
<name>A0ACC3C2B0_PYRYE</name>
<keyword evidence="2" id="KW-1185">Reference proteome</keyword>
<protein>
    <submittedName>
        <fullName evidence="1">Uncharacterized protein</fullName>
    </submittedName>
</protein>
<gene>
    <name evidence="1" type="ORF">I4F81_006799</name>
</gene>
<evidence type="ECO:0000313" key="1">
    <source>
        <dbReference type="EMBL" id="KAK1864250.1"/>
    </source>
</evidence>
<comment type="caution">
    <text evidence="1">The sequence shown here is derived from an EMBL/GenBank/DDBJ whole genome shotgun (WGS) entry which is preliminary data.</text>
</comment>
<dbReference type="Proteomes" id="UP000798662">
    <property type="component" value="Chromosome 2"/>
</dbReference>
<evidence type="ECO:0000313" key="2">
    <source>
        <dbReference type="Proteomes" id="UP000798662"/>
    </source>
</evidence>
<proteinExistence type="predicted"/>
<accession>A0ACC3C2B0</accession>
<sequence>MGEYFLALTVGFPSRDVHVQVDTGSSTLALPLEACRTCRSDARRLGVAPLPPPPASGARGALVTARVAVANVSTTLTFGGILADTPDFERPLVDGILGLAYPPLACNPTCVRPLVDALVADGRLASDAFGICTGRAGGTLTLGGPDADQYQGDLQYVPLAPRHHHSPRLFYDVAVTGVTVGGVTVPVPDLNTAIVDSGTTVVVLAPAAFGALKTHFQTHYCHVPGLCPPGGQSRQSRDGHPEATWFQPGYCATLTNADVAALPALTFHLGGVPLSLEPSEYMLRFAAGRLIYRCLGITYLDGLQDQEAQAILGNVLLVKYYALYDRAGDRVGFAPSTGCVRDGQSLSKLLADGAGADGADGGGGAGGGGDRRGGRISYGWVLVLVGGGALVAKLLADCMERRRQRSEYEPIGEPAT</sequence>
<reference evidence="1" key="1">
    <citation type="submission" date="2019-11" db="EMBL/GenBank/DDBJ databases">
        <title>Nori genome reveals adaptations in red seaweeds to the harsh intertidal environment.</title>
        <authorList>
            <person name="Wang D."/>
            <person name="Mao Y."/>
        </authorList>
    </citation>
    <scope>NUCLEOTIDE SEQUENCE</scope>
    <source>
        <tissue evidence="1">Gametophyte</tissue>
    </source>
</reference>
<dbReference type="EMBL" id="CM020619">
    <property type="protein sequence ID" value="KAK1864250.1"/>
    <property type="molecule type" value="Genomic_DNA"/>
</dbReference>